<reference evidence="1 2" key="1">
    <citation type="journal article" date="2024" name="BMC Genomics">
        <title>De novo assembly and annotation of Popillia japonica's genome with initial clues to its potential as an invasive pest.</title>
        <authorList>
            <person name="Cucini C."/>
            <person name="Boschi S."/>
            <person name="Funari R."/>
            <person name="Cardaioli E."/>
            <person name="Iannotti N."/>
            <person name="Marturano G."/>
            <person name="Paoli F."/>
            <person name="Bruttini M."/>
            <person name="Carapelli A."/>
            <person name="Frati F."/>
            <person name="Nardi F."/>
        </authorList>
    </citation>
    <scope>NUCLEOTIDE SEQUENCE [LARGE SCALE GENOMIC DNA]</scope>
    <source>
        <strain evidence="1">DMR45628</strain>
    </source>
</reference>
<sequence>MEICIQSLENFKTTQTIKLADNKWLMVFATATNIHKQCHDEQEIEKVQGTHILTPTDGCTVKFESNLLRTYESSPSLRIPKLLQLSEDHAPQSRTSPLLQD</sequence>
<dbReference type="EMBL" id="JASPKY010000074">
    <property type="protein sequence ID" value="KAK9739529.1"/>
    <property type="molecule type" value="Genomic_DNA"/>
</dbReference>
<name>A0AAW1M146_POPJA</name>
<accession>A0AAW1M146</accession>
<keyword evidence="2" id="KW-1185">Reference proteome</keyword>
<organism evidence="1 2">
    <name type="scientific">Popillia japonica</name>
    <name type="common">Japanese beetle</name>
    <dbReference type="NCBI Taxonomy" id="7064"/>
    <lineage>
        <taxon>Eukaryota</taxon>
        <taxon>Metazoa</taxon>
        <taxon>Ecdysozoa</taxon>
        <taxon>Arthropoda</taxon>
        <taxon>Hexapoda</taxon>
        <taxon>Insecta</taxon>
        <taxon>Pterygota</taxon>
        <taxon>Neoptera</taxon>
        <taxon>Endopterygota</taxon>
        <taxon>Coleoptera</taxon>
        <taxon>Polyphaga</taxon>
        <taxon>Scarabaeiformia</taxon>
        <taxon>Scarabaeidae</taxon>
        <taxon>Rutelinae</taxon>
        <taxon>Popillia</taxon>
    </lineage>
</organism>
<evidence type="ECO:0000313" key="1">
    <source>
        <dbReference type="EMBL" id="KAK9739529.1"/>
    </source>
</evidence>
<evidence type="ECO:0000313" key="2">
    <source>
        <dbReference type="Proteomes" id="UP001458880"/>
    </source>
</evidence>
<proteinExistence type="predicted"/>
<comment type="caution">
    <text evidence="1">The sequence shown here is derived from an EMBL/GenBank/DDBJ whole genome shotgun (WGS) entry which is preliminary data.</text>
</comment>
<dbReference type="AlphaFoldDB" id="A0AAW1M146"/>
<gene>
    <name evidence="1" type="ORF">QE152_g8951</name>
</gene>
<dbReference type="Proteomes" id="UP001458880">
    <property type="component" value="Unassembled WGS sequence"/>
</dbReference>
<protein>
    <submittedName>
        <fullName evidence="1">Uncharacterized protein</fullName>
    </submittedName>
</protein>